<name>A0ABP4QK28_9ACTN</name>
<sequence>MSRLALATWLGALCAALFPTWQIWRDHFGEPESFSCGGLFFRGTSVWREQFDLIAMPLRADANAVLYYAFAVGAPAIVVLVCLGRWHSALAGRRAAAVLGLTALLNPILYPYFDLRECRPVPLLSGQWFGEVLGGWSSTSASLLVAAGLVLVATRWLGPAEEPLARPATFPWPRIARWTLLLVIDYLAVLTVLRIVFTLLDRSPDALEYGLICWFYLDYLIAEPGRALLLPVVVLYAVARCLLWRRRSGRGASVDHVVRAHHETRLR</sequence>
<comment type="caution">
    <text evidence="2">The sequence shown here is derived from an EMBL/GenBank/DDBJ whole genome shotgun (WGS) entry which is preliminary data.</text>
</comment>
<dbReference type="RefSeq" id="WP_346100903.1">
    <property type="nucleotide sequence ID" value="NZ_BAAAMU010000001.1"/>
</dbReference>
<keyword evidence="3" id="KW-1185">Reference proteome</keyword>
<accession>A0ABP4QK28</accession>
<organism evidence="2 3">
    <name type="scientific">Nonomuraea maheshkhaliensis</name>
    <dbReference type="NCBI Taxonomy" id="419590"/>
    <lineage>
        <taxon>Bacteria</taxon>
        <taxon>Bacillati</taxon>
        <taxon>Actinomycetota</taxon>
        <taxon>Actinomycetes</taxon>
        <taxon>Streptosporangiales</taxon>
        <taxon>Streptosporangiaceae</taxon>
        <taxon>Nonomuraea</taxon>
    </lineage>
</organism>
<proteinExistence type="predicted"/>
<protein>
    <submittedName>
        <fullName evidence="2">Uncharacterized protein</fullName>
    </submittedName>
</protein>
<feature type="transmembrane region" description="Helical" evidence="1">
    <location>
        <begin position="95"/>
        <end position="113"/>
    </location>
</feature>
<evidence type="ECO:0000256" key="1">
    <source>
        <dbReference type="SAM" id="Phobius"/>
    </source>
</evidence>
<feature type="transmembrane region" description="Helical" evidence="1">
    <location>
        <begin position="225"/>
        <end position="243"/>
    </location>
</feature>
<dbReference type="Proteomes" id="UP001500064">
    <property type="component" value="Unassembled WGS sequence"/>
</dbReference>
<dbReference type="EMBL" id="BAAAMU010000001">
    <property type="protein sequence ID" value="GAA1609167.1"/>
    <property type="molecule type" value="Genomic_DNA"/>
</dbReference>
<evidence type="ECO:0000313" key="2">
    <source>
        <dbReference type="EMBL" id="GAA1609167.1"/>
    </source>
</evidence>
<evidence type="ECO:0000313" key="3">
    <source>
        <dbReference type="Proteomes" id="UP001500064"/>
    </source>
</evidence>
<feature type="transmembrane region" description="Helical" evidence="1">
    <location>
        <begin position="65"/>
        <end position="83"/>
    </location>
</feature>
<keyword evidence="1" id="KW-1133">Transmembrane helix</keyword>
<keyword evidence="1" id="KW-0472">Membrane</keyword>
<reference evidence="3" key="1">
    <citation type="journal article" date="2019" name="Int. J. Syst. Evol. Microbiol.">
        <title>The Global Catalogue of Microorganisms (GCM) 10K type strain sequencing project: providing services to taxonomists for standard genome sequencing and annotation.</title>
        <authorList>
            <consortium name="The Broad Institute Genomics Platform"/>
            <consortium name="The Broad Institute Genome Sequencing Center for Infectious Disease"/>
            <person name="Wu L."/>
            <person name="Ma J."/>
        </authorList>
    </citation>
    <scope>NUCLEOTIDE SEQUENCE [LARGE SCALE GENOMIC DNA]</scope>
    <source>
        <strain evidence="3">JCM 13929</strain>
    </source>
</reference>
<gene>
    <name evidence="2" type="ORF">GCM10009733_001710</name>
</gene>
<feature type="transmembrane region" description="Helical" evidence="1">
    <location>
        <begin position="178"/>
        <end position="200"/>
    </location>
</feature>
<feature type="transmembrane region" description="Helical" evidence="1">
    <location>
        <begin position="133"/>
        <end position="157"/>
    </location>
</feature>
<keyword evidence="1" id="KW-0812">Transmembrane</keyword>